<dbReference type="InterPro" id="IPR005322">
    <property type="entry name" value="Peptidase_C69"/>
</dbReference>
<evidence type="ECO:0000256" key="6">
    <source>
        <dbReference type="RuleBase" id="RU364089"/>
    </source>
</evidence>
<sequence length="486" mass="55781">MNMKKEKNIRETTLSSECTTIIVGDQMSTDGSRYLCRSSDFDAMMAINYEFHENTTDGPTEFVAKDSGFRCPLPKTALGYTALPDYQFPGEWGSAGFNTVGVGMSSTETIFSSQKALECDPYVKDGLAENCTYNIILPYIHTAREGVERLGKLIEEYGSAEGFGIGFIDDNEIWYLENACGHRWLACKMPRDQYFVTGNQSRFRDFDPNDKENYLASDDLISFAEKNGLYDPKQGKFDFHEAYSHDCKDADRDDFTYNYPRVWGIQKLLSPSVKNDVSRNTFPVFAKADEKISLQTLRKAFRFHYDGTAHDPYLHNNGKEPYRPVSIFRTTQTHIIQVRPNLPQSIGHITYVALGMADLGVFLPLYQGVKRVPEAYTRGRGKADHESAYWKFRKVMTLGMVNYNAYAPIIKDRYAQLEIENDRLQHDFEAQYLVVYKDNPQRANTMLQQFSDRLLHRALDVADHLLNELFTQMTFDTQNEYLFHGA</sequence>
<organism evidence="7 8">
    <name type="scientific">Segatella oris F0302</name>
    <dbReference type="NCBI Taxonomy" id="649760"/>
    <lineage>
        <taxon>Bacteria</taxon>
        <taxon>Pseudomonadati</taxon>
        <taxon>Bacteroidota</taxon>
        <taxon>Bacteroidia</taxon>
        <taxon>Bacteroidales</taxon>
        <taxon>Prevotellaceae</taxon>
        <taxon>Segatella</taxon>
    </lineage>
</organism>
<evidence type="ECO:0000256" key="1">
    <source>
        <dbReference type="ARBA" id="ARBA00001670"/>
    </source>
</evidence>
<dbReference type="AlphaFoldDB" id="D1QNV4"/>
<evidence type="ECO:0000313" key="7">
    <source>
        <dbReference type="EMBL" id="EFB33056.1"/>
    </source>
</evidence>
<evidence type="ECO:0000256" key="4">
    <source>
        <dbReference type="ARBA" id="ARBA00022801"/>
    </source>
</evidence>
<dbReference type="GO" id="GO:0016805">
    <property type="term" value="F:dipeptidase activity"/>
    <property type="evidence" value="ECO:0007669"/>
    <property type="project" value="UniProtKB-KW"/>
</dbReference>
<protein>
    <recommendedName>
        <fullName evidence="6">Dipeptidase</fullName>
        <ecNumber evidence="6">3.4.-.-</ecNumber>
    </recommendedName>
</protein>
<reference evidence="7 8" key="1">
    <citation type="submission" date="2009-11" db="EMBL/GenBank/DDBJ databases">
        <authorList>
            <person name="Weinstock G."/>
            <person name="Sodergren E."/>
            <person name="Clifton S."/>
            <person name="Fulton L."/>
            <person name="Fulton B."/>
            <person name="Courtney L."/>
            <person name="Fronick C."/>
            <person name="Harrison M."/>
            <person name="Strong C."/>
            <person name="Farmer C."/>
            <person name="Delahaunty K."/>
            <person name="Markovic C."/>
            <person name="Hall O."/>
            <person name="Minx P."/>
            <person name="Tomlinson C."/>
            <person name="Mitreva M."/>
            <person name="Nelson J."/>
            <person name="Hou S."/>
            <person name="Wollam A."/>
            <person name="Pepin K.H."/>
            <person name="Johnson M."/>
            <person name="Bhonagiri V."/>
            <person name="Nash W.E."/>
            <person name="Warren W."/>
            <person name="Chinwalla A."/>
            <person name="Mardis E.R."/>
            <person name="Wilson R.K."/>
        </authorList>
    </citation>
    <scope>NUCLEOTIDE SEQUENCE [LARGE SCALE GENOMIC DNA]</scope>
    <source>
        <strain evidence="7 8">F0302</strain>
    </source>
</reference>
<evidence type="ECO:0000313" key="8">
    <source>
        <dbReference type="Proteomes" id="UP000004079"/>
    </source>
</evidence>
<keyword evidence="4 6" id="KW-0378">Hydrolase</keyword>
<dbReference type="RefSeq" id="WP_004371611.1">
    <property type="nucleotide sequence ID" value="NZ_GG703883.1"/>
</dbReference>
<proteinExistence type="inferred from homology"/>
<name>D1QNV4_9BACT</name>
<evidence type="ECO:0000256" key="2">
    <source>
        <dbReference type="ARBA" id="ARBA00007225"/>
    </source>
</evidence>
<dbReference type="NCBIfam" id="NF033678">
    <property type="entry name" value="C69_fam_dipept"/>
    <property type="match status" value="1"/>
</dbReference>
<dbReference type="GO" id="GO:0006508">
    <property type="term" value="P:proteolysis"/>
    <property type="evidence" value="ECO:0007669"/>
    <property type="project" value="UniProtKB-KW"/>
</dbReference>
<dbReference type="InterPro" id="IPR047804">
    <property type="entry name" value="C69_dipept_A-like"/>
</dbReference>
<dbReference type="EC" id="3.4.-.-" evidence="6"/>
<evidence type="ECO:0000256" key="5">
    <source>
        <dbReference type="ARBA" id="ARBA00022997"/>
    </source>
</evidence>
<comment type="caution">
    <text evidence="7">The sequence shown here is derived from an EMBL/GenBank/DDBJ whole genome shotgun (WGS) entry which is preliminary data.</text>
</comment>
<accession>D1QNV4</accession>
<gene>
    <name evidence="7" type="ORF">HMPREF0971_00605</name>
</gene>
<dbReference type="HOGENOM" id="CLU_014823_4_2_10"/>
<keyword evidence="3 6" id="KW-0645">Protease</keyword>
<dbReference type="MEROPS" id="C69.001"/>
<dbReference type="GO" id="GO:0070004">
    <property type="term" value="F:cysteine-type exopeptidase activity"/>
    <property type="evidence" value="ECO:0007669"/>
    <property type="project" value="InterPro"/>
</dbReference>
<dbReference type="PANTHER" id="PTHR12994">
    <property type="entry name" value="SECERNIN"/>
    <property type="match status" value="1"/>
</dbReference>
<dbReference type="Pfam" id="PF03577">
    <property type="entry name" value="Peptidase_C69"/>
    <property type="match status" value="1"/>
</dbReference>
<dbReference type="Proteomes" id="UP000004079">
    <property type="component" value="Unassembled WGS sequence"/>
</dbReference>
<dbReference type="Gene3D" id="3.60.60.10">
    <property type="entry name" value="Penicillin V Acylase, Chain A"/>
    <property type="match status" value="1"/>
</dbReference>
<keyword evidence="5 6" id="KW-0224">Dipeptidase</keyword>
<dbReference type="STRING" id="649760.HMPREF0971_00605"/>
<dbReference type="PANTHER" id="PTHR12994:SF17">
    <property type="entry name" value="LD30995P"/>
    <property type="match status" value="1"/>
</dbReference>
<comment type="catalytic activity">
    <reaction evidence="1">
        <text>an L-aminoacyl-L-amino acid + H2O = 2 an L-alpha-amino acid</text>
        <dbReference type="Rhea" id="RHEA:48940"/>
        <dbReference type="ChEBI" id="CHEBI:15377"/>
        <dbReference type="ChEBI" id="CHEBI:59869"/>
        <dbReference type="ChEBI" id="CHEBI:77460"/>
        <dbReference type="EC" id="3.4.13.19"/>
    </reaction>
</comment>
<dbReference type="EMBL" id="ACUZ02000005">
    <property type="protein sequence ID" value="EFB33056.1"/>
    <property type="molecule type" value="Genomic_DNA"/>
</dbReference>
<evidence type="ECO:0000256" key="3">
    <source>
        <dbReference type="ARBA" id="ARBA00022670"/>
    </source>
</evidence>
<comment type="similarity">
    <text evidence="2 6">Belongs to the peptidase C69 family.</text>
</comment>